<organism evidence="1 2">
    <name type="scientific">Bacillus cereus VD133</name>
    <dbReference type="NCBI Taxonomy" id="1053233"/>
    <lineage>
        <taxon>Bacteria</taxon>
        <taxon>Bacillati</taxon>
        <taxon>Bacillota</taxon>
        <taxon>Bacilli</taxon>
        <taxon>Bacillales</taxon>
        <taxon>Bacillaceae</taxon>
        <taxon>Bacillus</taxon>
        <taxon>Bacillus cereus group</taxon>
    </lineage>
</organism>
<name>A0A9W5PJE5_BACCE</name>
<dbReference type="AlphaFoldDB" id="A0A9W5PJE5"/>
<reference evidence="1 2" key="1">
    <citation type="submission" date="2012-12" db="EMBL/GenBank/DDBJ databases">
        <title>The Genome Sequence of Bacillus cereus VD133.</title>
        <authorList>
            <consortium name="The Broad Institute Genome Sequencing Platform"/>
            <consortium name="The Broad Institute Genome Sequencing Center for Infectious Disease"/>
            <person name="Feldgarden M."/>
            <person name="Van der Auwera G.A."/>
            <person name="Mahillon J."/>
            <person name="Duprez V."/>
            <person name="Timmery S."/>
            <person name="Mattelet C."/>
            <person name="Dierick K."/>
            <person name="Sun M."/>
            <person name="Yu Z."/>
            <person name="Zhu L."/>
            <person name="Hu X."/>
            <person name="Shank E.B."/>
            <person name="Swiecicka I."/>
            <person name="Hansen B.M."/>
            <person name="Andrup L."/>
            <person name="Walker B."/>
            <person name="Young S.K."/>
            <person name="Zeng Q."/>
            <person name="Gargeya S."/>
            <person name="Fitzgerald M."/>
            <person name="Haas B."/>
            <person name="Abouelleil A."/>
            <person name="Alvarado L."/>
            <person name="Arachchi H.M."/>
            <person name="Berlin A.M."/>
            <person name="Chapman S.B."/>
            <person name="Dewar J."/>
            <person name="Goldberg J."/>
            <person name="Griggs A."/>
            <person name="Gujja S."/>
            <person name="Hansen M."/>
            <person name="Howarth C."/>
            <person name="Imamovic A."/>
            <person name="Larimer J."/>
            <person name="McCowan C."/>
            <person name="Murphy C."/>
            <person name="Neiman D."/>
            <person name="Pearson M."/>
            <person name="Priest M."/>
            <person name="Roberts A."/>
            <person name="Saif S."/>
            <person name="Shea T."/>
            <person name="Sisk P."/>
            <person name="Sykes S."/>
            <person name="Wortman J."/>
            <person name="Nusbaum C."/>
            <person name="Birren B."/>
        </authorList>
    </citation>
    <scope>NUCLEOTIDE SEQUENCE [LARGE SCALE GENOMIC DNA]</scope>
    <source>
        <strain evidence="1 2">VD133</strain>
    </source>
</reference>
<sequence>MKIKIGDILIFMRGDLEFKGKVIKNYEQSALIEVLEVSGGEFLFDKTVINHKRCSTCNDND</sequence>
<protein>
    <recommendedName>
        <fullName evidence="3">DUF2187 domain-containing protein</fullName>
    </recommendedName>
</protein>
<accession>A0A9W5PJE5</accession>
<dbReference type="RefSeq" id="WP_016110604.1">
    <property type="nucleotide sequence ID" value="NZ_KB976178.1"/>
</dbReference>
<evidence type="ECO:0000313" key="2">
    <source>
        <dbReference type="Proteomes" id="UP000014018"/>
    </source>
</evidence>
<proteinExistence type="predicted"/>
<comment type="caution">
    <text evidence="1">The sequence shown here is derived from an EMBL/GenBank/DDBJ whole genome shotgun (WGS) entry which is preliminary data.</text>
</comment>
<dbReference type="Pfam" id="PF09953">
    <property type="entry name" value="DUF2187"/>
    <property type="match status" value="1"/>
</dbReference>
<gene>
    <name evidence="1" type="ORF">IIU_06922</name>
</gene>
<evidence type="ECO:0000313" key="1">
    <source>
        <dbReference type="EMBL" id="EOO23823.1"/>
    </source>
</evidence>
<dbReference type="InterPro" id="IPR018690">
    <property type="entry name" value="DUF2187"/>
</dbReference>
<evidence type="ECO:0008006" key="3">
    <source>
        <dbReference type="Google" id="ProtNLM"/>
    </source>
</evidence>
<dbReference type="EMBL" id="AHFB01000185">
    <property type="protein sequence ID" value="EOO23823.1"/>
    <property type="molecule type" value="Genomic_DNA"/>
</dbReference>
<dbReference type="Proteomes" id="UP000014018">
    <property type="component" value="Unassembled WGS sequence"/>
</dbReference>